<evidence type="ECO:0000313" key="2">
    <source>
        <dbReference type="Proteomes" id="UP001489719"/>
    </source>
</evidence>
<dbReference type="Proteomes" id="UP001489719">
    <property type="component" value="Unassembled WGS sequence"/>
</dbReference>
<organism evidence="1 2">
    <name type="scientific">Lipomyces orientalis</name>
    <dbReference type="NCBI Taxonomy" id="1233043"/>
    <lineage>
        <taxon>Eukaryota</taxon>
        <taxon>Fungi</taxon>
        <taxon>Dikarya</taxon>
        <taxon>Ascomycota</taxon>
        <taxon>Saccharomycotina</taxon>
        <taxon>Lipomycetes</taxon>
        <taxon>Lipomycetales</taxon>
        <taxon>Lipomycetaceae</taxon>
        <taxon>Lipomyces</taxon>
    </lineage>
</organism>
<comment type="caution">
    <text evidence="1">The sequence shown here is derived from an EMBL/GenBank/DDBJ whole genome shotgun (WGS) entry which is preliminary data.</text>
</comment>
<dbReference type="EMBL" id="MU970122">
    <property type="protein sequence ID" value="KAK9320622.1"/>
    <property type="molecule type" value="Genomic_DNA"/>
</dbReference>
<sequence length="350" mass="37797">MSGAQDGYAVTSMALLGLAVFGFFVFVIIVDPPRPQRVKPSAVFIKTRYSAESPLADALSTKYRVGINPDTLLSSYSYQPPSRKSSALIATPTPDHARKIRIGSAIFIAGYGLNSVILGCRAFKRYAIGDSSFIDEAVSCFSALSNVVVFVIMYISIRRNLLKRNDTGGATVFCGTELENWITSHDVTVFSTSERMEVAIKRVAILLCRAIASIACLCSTILVCVDILAMIFDKGEPGLAIGSLIYDLVTATLAGVAFVKIATRTIWMIRRSVSTVEVQLAQPASEKDEESTDVFKLDVDKVVKKFANDIVMNGNTHIASAGAYCDFVITAPEGGLVYGRLRAKGTSENV</sequence>
<gene>
    <name evidence="1" type="ORF">V1517DRAFT_328903</name>
</gene>
<proteinExistence type="predicted"/>
<name>A0ACC3TIC5_9ASCO</name>
<evidence type="ECO:0000313" key="1">
    <source>
        <dbReference type="EMBL" id="KAK9320622.1"/>
    </source>
</evidence>
<keyword evidence="2" id="KW-1185">Reference proteome</keyword>
<protein>
    <submittedName>
        <fullName evidence="1">Uncharacterized protein</fullName>
    </submittedName>
</protein>
<reference evidence="2" key="1">
    <citation type="journal article" date="2024" name="Front. Bioeng. Biotechnol.">
        <title>Genome-scale model development and genomic sequencing of the oleaginous clade Lipomyces.</title>
        <authorList>
            <person name="Czajka J.J."/>
            <person name="Han Y."/>
            <person name="Kim J."/>
            <person name="Mondo S.J."/>
            <person name="Hofstad B.A."/>
            <person name="Robles A."/>
            <person name="Haridas S."/>
            <person name="Riley R."/>
            <person name="LaButti K."/>
            <person name="Pangilinan J."/>
            <person name="Andreopoulos W."/>
            <person name="Lipzen A."/>
            <person name="Yan J."/>
            <person name="Wang M."/>
            <person name="Ng V."/>
            <person name="Grigoriev I.V."/>
            <person name="Spatafora J.W."/>
            <person name="Magnuson J.K."/>
            <person name="Baker S.E."/>
            <person name="Pomraning K.R."/>
        </authorList>
    </citation>
    <scope>NUCLEOTIDE SEQUENCE [LARGE SCALE GENOMIC DNA]</scope>
    <source>
        <strain evidence="2">CBS 10300</strain>
    </source>
</reference>
<accession>A0ACC3TIC5</accession>